<keyword evidence="2" id="KW-1185">Reference proteome</keyword>
<dbReference type="EMBL" id="LLXI01002101">
    <property type="protein sequence ID" value="PKY56212.1"/>
    <property type="molecule type" value="Genomic_DNA"/>
</dbReference>
<proteinExistence type="predicted"/>
<comment type="caution">
    <text evidence="1">The sequence shown here is derived from an EMBL/GenBank/DDBJ whole genome shotgun (WGS) entry which is preliminary data.</text>
</comment>
<protein>
    <submittedName>
        <fullName evidence="1">Uncharacterized protein</fullName>
    </submittedName>
</protein>
<dbReference type="OrthoDB" id="2304312at2759"/>
<dbReference type="AlphaFoldDB" id="A0A2I1HBF2"/>
<reference evidence="1 2" key="1">
    <citation type="submission" date="2015-10" db="EMBL/GenBank/DDBJ databases">
        <title>Genome analyses suggest a sexual origin of heterokaryosis in a supposedly ancient asexual fungus.</title>
        <authorList>
            <person name="Ropars J."/>
            <person name="Sedzielewska K."/>
            <person name="Noel J."/>
            <person name="Charron P."/>
            <person name="Farinelli L."/>
            <person name="Marton T."/>
            <person name="Kruger M."/>
            <person name="Pelin A."/>
            <person name="Brachmann A."/>
            <person name="Corradi N."/>
        </authorList>
    </citation>
    <scope>NUCLEOTIDE SEQUENCE [LARGE SCALE GENOMIC DNA]</scope>
    <source>
        <strain evidence="1 2">A4</strain>
    </source>
</reference>
<evidence type="ECO:0000313" key="1">
    <source>
        <dbReference type="EMBL" id="PKY56212.1"/>
    </source>
</evidence>
<gene>
    <name evidence="1" type="ORF">RhiirA4_476322</name>
</gene>
<evidence type="ECO:0000313" key="2">
    <source>
        <dbReference type="Proteomes" id="UP000234323"/>
    </source>
</evidence>
<dbReference type="Proteomes" id="UP000234323">
    <property type="component" value="Unassembled WGS sequence"/>
</dbReference>
<accession>A0A2I1HBF2</accession>
<sequence>MLLCLVKGNTTANAFTVDIDSGKLVENPGDHLDDQLKNLTLHDSDKLSAINEIGVLGRETTQEAYSCLS</sequence>
<name>A0A2I1HBF2_9GLOM</name>
<organism evidence="1 2">
    <name type="scientific">Rhizophagus irregularis</name>
    <dbReference type="NCBI Taxonomy" id="588596"/>
    <lineage>
        <taxon>Eukaryota</taxon>
        <taxon>Fungi</taxon>
        <taxon>Fungi incertae sedis</taxon>
        <taxon>Mucoromycota</taxon>
        <taxon>Glomeromycotina</taxon>
        <taxon>Glomeromycetes</taxon>
        <taxon>Glomerales</taxon>
        <taxon>Glomeraceae</taxon>
        <taxon>Rhizophagus</taxon>
    </lineage>
</organism>